<evidence type="ECO:0000313" key="5">
    <source>
        <dbReference type="Proteomes" id="UP001159042"/>
    </source>
</evidence>
<reference evidence="4 5" key="1">
    <citation type="journal article" date="2023" name="Insect Mol. Biol.">
        <title>Genome sequencing provides insights into the evolution of gene families encoding plant cell wall-degrading enzymes in longhorned beetles.</title>
        <authorList>
            <person name="Shin N.R."/>
            <person name="Okamura Y."/>
            <person name="Kirsch R."/>
            <person name="Pauchet Y."/>
        </authorList>
    </citation>
    <scope>NUCLEOTIDE SEQUENCE [LARGE SCALE GENOMIC DNA]</scope>
    <source>
        <strain evidence="4">EAD_L_NR</strain>
    </source>
</reference>
<accession>A0AAV8V527</accession>
<dbReference type="EMBL" id="JANEYG010000661">
    <property type="protein sequence ID" value="KAJ8909305.1"/>
    <property type="molecule type" value="Genomic_DNA"/>
</dbReference>
<dbReference type="InterPro" id="IPR027806">
    <property type="entry name" value="HARBI1_dom"/>
</dbReference>
<sequence length="502" mass="57441">MRKEKITVEENRTDNFLGNRNNNAENRTSVTAEEVSEDPFVADISFDNNNCNIDLFHGVRSELEIVGTNGVKENAFDGGGVFRDALTEYWTDFYEKVCVGSTSKIPEVNYVFTDDKWKAIAKVLLIGYKQAHYFPIKLSRPFIEFAVFQETFTDITEAYMKFIPPLDADLLNKAIVNFNSVDMSELLDALTSLECKQIINADNITQKIDIPRLTEALHIQNVIRTRSGHVARIESFCILLRRLAYPNRLSDLEHIFQRSSPALSEICNFVTRHINDNFRHLLEDLRNLQWLNRDCLRMYAEAVTNKGAAVQNCWGFIDGTARAICRPTENQENFYSGHKHFHCIKFQSVVCPDGITVSAIGAFPGRRHDAGILRESGLYNQLEENMQFPDGTTHVLYGDQAYGIRELLMCPFPGQGVNEAQQNFNVSMSTVRQAVEWSFQKIIMLFAFVDFKKNQKLLLQDVEEMYKTATLLTNCHTCLYGSQSSQFFNMEPVALERYLNIL</sequence>
<feature type="domain" description="DDE Tnp4" evidence="3">
    <location>
        <begin position="317"/>
        <end position="474"/>
    </location>
</feature>
<evidence type="ECO:0000256" key="1">
    <source>
        <dbReference type="ARBA" id="ARBA00001968"/>
    </source>
</evidence>
<protein>
    <recommendedName>
        <fullName evidence="3">DDE Tnp4 domain-containing protein</fullName>
    </recommendedName>
</protein>
<evidence type="ECO:0000256" key="2">
    <source>
        <dbReference type="ARBA" id="ARBA00022723"/>
    </source>
</evidence>
<gene>
    <name evidence="4" type="ORF">NQ315_013890</name>
</gene>
<comment type="cofactor">
    <cofactor evidence="1">
        <name>a divalent metal cation</name>
        <dbReference type="ChEBI" id="CHEBI:60240"/>
    </cofactor>
</comment>
<dbReference type="GO" id="GO:0046872">
    <property type="term" value="F:metal ion binding"/>
    <property type="evidence" value="ECO:0007669"/>
    <property type="project" value="UniProtKB-KW"/>
</dbReference>
<dbReference type="Pfam" id="PF13359">
    <property type="entry name" value="DDE_Tnp_4"/>
    <property type="match status" value="1"/>
</dbReference>
<keyword evidence="2" id="KW-0479">Metal-binding</keyword>
<dbReference type="PANTHER" id="PTHR34615:SF1">
    <property type="entry name" value="PX DOMAIN-CONTAINING PROTEIN"/>
    <property type="match status" value="1"/>
</dbReference>
<dbReference type="Proteomes" id="UP001159042">
    <property type="component" value="Unassembled WGS sequence"/>
</dbReference>
<dbReference type="PANTHER" id="PTHR34615">
    <property type="entry name" value="PX DOMAIN-CONTAINING PROTEIN"/>
    <property type="match status" value="1"/>
</dbReference>
<evidence type="ECO:0000259" key="3">
    <source>
        <dbReference type="Pfam" id="PF13359"/>
    </source>
</evidence>
<dbReference type="AlphaFoldDB" id="A0AAV8V527"/>
<evidence type="ECO:0000313" key="4">
    <source>
        <dbReference type="EMBL" id="KAJ8909305.1"/>
    </source>
</evidence>
<name>A0AAV8V527_9CUCU</name>
<comment type="caution">
    <text evidence="4">The sequence shown here is derived from an EMBL/GenBank/DDBJ whole genome shotgun (WGS) entry which is preliminary data.</text>
</comment>
<keyword evidence="5" id="KW-1185">Reference proteome</keyword>
<organism evidence="4 5">
    <name type="scientific">Exocentrus adspersus</name>
    <dbReference type="NCBI Taxonomy" id="1586481"/>
    <lineage>
        <taxon>Eukaryota</taxon>
        <taxon>Metazoa</taxon>
        <taxon>Ecdysozoa</taxon>
        <taxon>Arthropoda</taxon>
        <taxon>Hexapoda</taxon>
        <taxon>Insecta</taxon>
        <taxon>Pterygota</taxon>
        <taxon>Neoptera</taxon>
        <taxon>Endopterygota</taxon>
        <taxon>Coleoptera</taxon>
        <taxon>Polyphaga</taxon>
        <taxon>Cucujiformia</taxon>
        <taxon>Chrysomeloidea</taxon>
        <taxon>Cerambycidae</taxon>
        <taxon>Lamiinae</taxon>
        <taxon>Acanthocinini</taxon>
        <taxon>Exocentrus</taxon>
    </lineage>
</organism>
<proteinExistence type="predicted"/>